<name>A0A0M3JGA7_ANISI</name>
<proteinExistence type="predicted"/>
<keyword evidence="2" id="KW-1185">Reference proteome</keyword>
<evidence type="ECO:0000313" key="3">
    <source>
        <dbReference type="WBParaSite" id="ASIM_0000666201-mRNA-1"/>
    </source>
</evidence>
<dbReference type="WBParaSite" id="ASIM_0000666201-mRNA-1">
    <property type="protein sequence ID" value="ASIM_0000666201-mRNA-1"/>
    <property type="gene ID" value="ASIM_0000666201"/>
</dbReference>
<dbReference type="AlphaFoldDB" id="A0A0M3JGA7"/>
<accession>A0A0M3JGA7</accession>
<dbReference type="EMBL" id="UYRR01013978">
    <property type="protein sequence ID" value="VDK27027.1"/>
    <property type="molecule type" value="Genomic_DNA"/>
</dbReference>
<organism evidence="3">
    <name type="scientific">Anisakis simplex</name>
    <name type="common">Herring worm</name>
    <dbReference type="NCBI Taxonomy" id="6269"/>
    <lineage>
        <taxon>Eukaryota</taxon>
        <taxon>Metazoa</taxon>
        <taxon>Ecdysozoa</taxon>
        <taxon>Nematoda</taxon>
        <taxon>Chromadorea</taxon>
        <taxon>Rhabditida</taxon>
        <taxon>Spirurina</taxon>
        <taxon>Ascaridomorpha</taxon>
        <taxon>Ascaridoidea</taxon>
        <taxon>Anisakidae</taxon>
        <taxon>Anisakis</taxon>
        <taxon>Anisakis simplex complex</taxon>
    </lineage>
</organism>
<dbReference type="PROSITE" id="PS51257">
    <property type="entry name" value="PROKAR_LIPOPROTEIN"/>
    <property type="match status" value="1"/>
</dbReference>
<evidence type="ECO:0000313" key="2">
    <source>
        <dbReference type="Proteomes" id="UP000267096"/>
    </source>
</evidence>
<reference evidence="1 2" key="2">
    <citation type="submission" date="2018-11" db="EMBL/GenBank/DDBJ databases">
        <authorList>
            <consortium name="Pathogen Informatics"/>
        </authorList>
    </citation>
    <scope>NUCLEOTIDE SEQUENCE [LARGE SCALE GENOMIC DNA]</scope>
</reference>
<protein>
    <submittedName>
        <fullName evidence="1 3">Uncharacterized protein</fullName>
    </submittedName>
</protein>
<evidence type="ECO:0000313" key="1">
    <source>
        <dbReference type="EMBL" id="VDK27027.1"/>
    </source>
</evidence>
<gene>
    <name evidence="1" type="ORF">ASIM_LOCUS6440</name>
</gene>
<sequence>MELDRQHRLSNQTAVAAAVSCGGTRSARHGMNLDDDEAAGVQAAAGTISDEPPPPSYDEWLRLLQQKKFLG</sequence>
<reference evidence="3" key="1">
    <citation type="submission" date="2017-02" db="UniProtKB">
        <authorList>
            <consortium name="WormBaseParasite"/>
        </authorList>
    </citation>
    <scope>IDENTIFICATION</scope>
</reference>
<dbReference type="Proteomes" id="UP000267096">
    <property type="component" value="Unassembled WGS sequence"/>
</dbReference>